<dbReference type="OrthoDB" id="674604at2759"/>
<dbReference type="EMBL" id="JAMYWD010000009">
    <property type="protein sequence ID" value="KAJ4960342.1"/>
    <property type="molecule type" value="Genomic_DNA"/>
</dbReference>
<accession>A0A9Q0HA69</accession>
<protein>
    <submittedName>
        <fullName evidence="1">Uncharacterized protein</fullName>
    </submittedName>
</protein>
<keyword evidence="2" id="KW-1185">Reference proteome</keyword>
<evidence type="ECO:0000313" key="1">
    <source>
        <dbReference type="EMBL" id="KAJ4960342.1"/>
    </source>
</evidence>
<name>A0A9Q0HA69_9MAGN</name>
<organism evidence="1 2">
    <name type="scientific">Protea cynaroides</name>
    <dbReference type="NCBI Taxonomy" id="273540"/>
    <lineage>
        <taxon>Eukaryota</taxon>
        <taxon>Viridiplantae</taxon>
        <taxon>Streptophyta</taxon>
        <taxon>Embryophyta</taxon>
        <taxon>Tracheophyta</taxon>
        <taxon>Spermatophyta</taxon>
        <taxon>Magnoliopsida</taxon>
        <taxon>Proteales</taxon>
        <taxon>Proteaceae</taxon>
        <taxon>Protea</taxon>
    </lineage>
</organism>
<sequence length="194" mass="22147">MQPDTNPSESIQHDAPKSREFPPRLLCSQEFYSDCKDWILLVHSVLVVERGERLLHYCALQGKIESSSSASESTRYCFPRENQLVSLVRVGHSSVPDFAFKLSYNARVMEALDRLKESERTELGLILRASLRQRRVCKVYGLWMNSEDGSVLLICEKFSGDFTKRLSWSMTGDVGDRSYSLPTSRHKQTSGEYA</sequence>
<dbReference type="Proteomes" id="UP001141806">
    <property type="component" value="Unassembled WGS sequence"/>
</dbReference>
<comment type="caution">
    <text evidence="1">The sequence shown here is derived from an EMBL/GenBank/DDBJ whole genome shotgun (WGS) entry which is preliminary data.</text>
</comment>
<gene>
    <name evidence="1" type="ORF">NE237_020252</name>
</gene>
<evidence type="ECO:0000313" key="2">
    <source>
        <dbReference type="Proteomes" id="UP001141806"/>
    </source>
</evidence>
<reference evidence="1" key="1">
    <citation type="journal article" date="2023" name="Plant J.">
        <title>The genome of the king protea, Protea cynaroides.</title>
        <authorList>
            <person name="Chang J."/>
            <person name="Duong T.A."/>
            <person name="Schoeman C."/>
            <person name="Ma X."/>
            <person name="Roodt D."/>
            <person name="Barker N."/>
            <person name="Li Z."/>
            <person name="Van de Peer Y."/>
            <person name="Mizrachi E."/>
        </authorList>
    </citation>
    <scope>NUCLEOTIDE SEQUENCE</scope>
    <source>
        <tissue evidence="1">Young leaves</tissue>
    </source>
</reference>
<proteinExistence type="predicted"/>
<dbReference type="AlphaFoldDB" id="A0A9Q0HA69"/>